<dbReference type="GO" id="GO:0046872">
    <property type="term" value="F:metal ion binding"/>
    <property type="evidence" value="ECO:0007669"/>
    <property type="project" value="UniProtKB-KW"/>
</dbReference>
<feature type="domain" description="Glutaredoxin" evidence="9">
    <location>
        <begin position="17"/>
        <end position="81"/>
    </location>
</feature>
<name>A0AAU8CJB6_9HYPH</name>
<evidence type="ECO:0000256" key="7">
    <source>
        <dbReference type="PIRNR" id="PIRNR005894"/>
    </source>
</evidence>
<dbReference type="Gene3D" id="3.40.30.10">
    <property type="entry name" value="Glutaredoxin"/>
    <property type="match status" value="1"/>
</dbReference>
<accession>A0AAU8CJB6</accession>
<keyword evidence="5 8" id="KW-0411">Iron-sulfur</keyword>
<dbReference type="CDD" id="cd03028">
    <property type="entry name" value="GRX_PICOT_like"/>
    <property type="match status" value="1"/>
</dbReference>
<dbReference type="GO" id="GO:0051537">
    <property type="term" value="F:2 iron, 2 sulfur cluster binding"/>
    <property type="evidence" value="ECO:0007669"/>
    <property type="project" value="UniProtKB-KW"/>
</dbReference>
<comment type="similarity">
    <text evidence="1 7">Belongs to the glutaredoxin family. Monothiol subfamily.</text>
</comment>
<feature type="binding site" evidence="8">
    <location>
        <position position="30"/>
    </location>
    <ligand>
        <name>[2Fe-2S] cluster</name>
        <dbReference type="ChEBI" id="CHEBI:190135"/>
        <note>ligand shared between dimeric partners</note>
    </ligand>
</feature>
<evidence type="ECO:0000256" key="3">
    <source>
        <dbReference type="ARBA" id="ARBA00022723"/>
    </source>
</evidence>
<dbReference type="AlphaFoldDB" id="A0AAU8CJB6"/>
<keyword evidence="3 8" id="KW-0479">Metal-binding</keyword>
<evidence type="ECO:0000256" key="6">
    <source>
        <dbReference type="ARBA" id="ARBA00023284"/>
    </source>
</evidence>
<keyword evidence="4 8" id="KW-0408">Iron</keyword>
<dbReference type="InterPro" id="IPR033658">
    <property type="entry name" value="GRX_PICOT-like"/>
</dbReference>
<dbReference type="PROSITE" id="PS51354">
    <property type="entry name" value="GLUTAREDOXIN_2"/>
    <property type="match status" value="1"/>
</dbReference>
<dbReference type="Pfam" id="PF00462">
    <property type="entry name" value="Glutaredoxin"/>
    <property type="match status" value="1"/>
</dbReference>
<reference evidence="10" key="1">
    <citation type="submission" date="2024-06" db="EMBL/GenBank/DDBJ databases">
        <title>Mesorhizobium karijinii sp. nov., a symbiont of the iconic Swainsona formosa from arid Australia.</title>
        <authorList>
            <person name="Hill Y.J."/>
            <person name="Watkin E.L.J."/>
            <person name="O'Hara G.W."/>
            <person name="Terpolilli J."/>
            <person name="Tye M.L."/>
            <person name="Kohlmeier M.G."/>
        </authorList>
    </citation>
    <scope>NUCLEOTIDE SEQUENCE</scope>
    <source>
        <strain evidence="10">WSM2240</strain>
    </source>
</reference>
<evidence type="ECO:0000256" key="8">
    <source>
        <dbReference type="PIRSR" id="PIRSR005894-2"/>
    </source>
</evidence>
<proteinExistence type="inferred from homology"/>
<sequence>MSGISEYIDNEVKSNDVVVFMKGTPGFPQCGFSGQVVQILDYVGVDYKGVDVLTSNELRQGIKDYSNWPTIPQLYVKGEFVGGCDIIREMFQAGELQSYLAEKGISAKGAA</sequence>
<evidence type="ECO:0000256" key="4">
    <source>
        <dbReference type="ARBA" id="ARBA00023004"/>
    </source>
</evidence>
<dbReference type="NCBIfam" id="TIGR00365">
    <property type="entry name" value="Grx4 family monothiol glutaredoxin"/>
    <property type="match status" value="1"/>
</dbReference>
<dbReference type="InterPro" id="IPR004480">
    <property type="entry name" value="Monothiol_GRX-rel"/>
</dbReference>
<dbReference type="PANTHER" id="PTHR10293">
    <property type="entry name" value="GLUTAREDOXIN FAMILY MEMBER"/>
    <property type="match status" value="1"/>
</dbReference>
<evidence type="ECO:0000256" key="2">
    <source>
        <dbReference type="ARBA" id="ARBA00022714"/>
    </source>
</evidence>
<dbReference type="FunFam" id="3.40.30.10:FF:000005">
    <property type="entry name" value="Glutaredoxin 5"/>
    <property type="match status" value="1"/>
</dbReference>
<evidence type="ECO:0000313" key="10">
    <source>
        <dbReference type="EMBL" id="XCG46455.1"/>
    </source>
</evidence>
<dbReference type="InterPro" id="IPR036249">
    <property type="entry name" value="Thioredoxin-like_sf"/>
</dbReference>
<dbReference type="SUPFAM" id="SSF52833">
    <property type="entry name" value="Thioredoxin-like"/>
    <property type="match status" value="1"/>
</dbReference>
<dbReference type="PIRSF" id="PIRSF005894">
    <property type="entry name" value="Monothiol_GRX"/>
    <property type="match status" value="1"/>
</dbReference>
<keyword evidence="2 8" id="KW-0001">2Fe-2S</keyword>
<dbReference type="RefSeq" id="WP_353640974.1">
    <property type="nucleotide sequence ID" value="NZ_CP159253.1"/>
</dbReference>
<gene>
    <name evidence="10" type="primary">grxD</name>
    <name evidence="10" type="ORF">ABVK50_14060</name>
</gene>
<organism evidence="10">
    <name type="scientific">Mesorhizobium sp. WSM2240</name>
    <dbReference type="NCBI Taxonomy" id="3228851"/>
    <lineage>
        <taxon>Bacteria</taxon>
        <taxon>Pseudomonadati</taxon>
        <taxon>Pseudomonadota</taxon>
        <taxon>Alphaproteobacteria</taxon>
        <taxon>Hyphomicrobiales</taxon>
        <taxon>Phyllobacteriaceae</taxon>
        <taxon>Mesorhizobium</taxon>
    </lineage>
</organism>
<dbReference type="PANTHER" id="PTHR10293:SF72">
    <property type="entry name" value="MONOTHIOL GLUTAREDOXIN-S14, CHLOROPLASTIC"/>
    <property type="match status" value="1"/>
</dbReference>
<dbReference type="InterPro" id="IPR014434">
    <property type="entry name" value="Monothiol_GRX"/>
</dbReference>
<keyword evidence="6" id="KW-0676">Redox-active center</keyword>
<evidence type="ECO:0000259" key="9">
    <source>
        <dbReference type="Pfam" id="PF00462"/>
    </source>
</evidence>
<dbReference type="InterPro" id="IPR002109">
    <property type="entry name" value="Glutaredoxin"/>
</dbReference>
<dbReference type="GO" id="GO:0015036">
    <property type="term" value="F:disulfide oxidoreductase activity"/>
    <property type="evidence" value="ECO:0007669"/>
    <property type="project" value="InterPro"/>
</dbReference>
<protein>
    <recommendedName>
        <fullName evidence="7">Glutaredoxin</fullName>
    </recommendedName>
</protein>
<evidence type="ECO:0000256" key="5">
    <source>
        <dbReference type="ARBA" id="ARBA00023014"/>
    </source>
</evidence>
<dbReference type="EMBL" id="CP159253">
    <property type="protein sequence ID" value="XCG46455.1"/>
    <property type="molecule type" value="Genomic_DNA"/>
</dbReference>
<evidence type="ECO:0000256" key="1">
    <source>
        <dbReference type="ARBA" id="ARBA00009630"/>
    </source>
</evidence>